<evidence type="ECO:0000259" key="1">
    <source>
        <dbReference type="Pfam" id="PF03819"/>
    </source>
</evidence>
<dbReference type="CDD" id="cd11541">
    <property type="entry name" value="NTP-PPase_u4"/>
    <property type="match status" value="1"/>
</dbReference>
<dbReference type="PIRSF" id="PIRSF006639">
    <property type="entry name" value="UCP006639_pph"/>
    <property type="match status" value="1"/>
</dbReference>
<dbReference type="RefSeq" id="WP_154328291.1">
    <property type="nucleotide sequence ID" value="NZ_CP045696.1"/>
</dbReference>
<dbReference type="InterPro" id="IPR011379">
    <property type="entry name" value="MazG-related_GP37"/>
</dbReference>
<protein>
    <recommendedName>
        <fullName evidence="1">NTP pyrophosphohydrolase MazG-like domain-containing protein</fullName>
    </recommendedName>
</protein>
<gene>
    <name evidence="2" type="ORF">FYJ29_03470</name>
</gene>
<keyword evidence="3" id="KW-1185">Reference proteome</keyword>
<dbReference type="SUPFAM" id="SSF101386">
    <property type="entry name" value="all-alpha NTP pyrophosphatases"/>
    <property type="match status" value="1"/>
</dbReference>
<accession>A0A6L5XAZ1</accession>
<evidence type="ECO:0000313" key="3">
    <source>
        <dbReference type="Proteomes" id="UP000483362"/>
    </source>
</evidence>
<proteinExistence type="predicted"/>
<comment type="caution">
    <text evidence="2">The sequence shown here is derived from an EMBL/GenBank/DDBJ whole genome shotgun (WGS) entry which is preliminary data.</text>
</comment>
<organism evidence="2 3">
    <name type="scientific">Sodaliphilus pleomorphus</name>
    <dbReference type="NCBI Taxonomy" id="2606626"/>
    <lineage>
        <taxon>Bacteria</taxon>
        <taxon>Pseudomonadati</taxon>
        <taxon>Bacteroidota</taxon>
        <taxon>Bacteroidia</taxon>
        <taxon>Bacteroidales</taxon>
        <taxon>Muribaculaceae</taxon>
        <taxon>Sodaliphilus</taxon>
    </lineage>
</organism>
<dbReference type="Proteomes" id="UP000483362">
    <property type="component" value="Unassembled WGS sequence"/>
</dbReference>
<feature type="domain" description="NTP pyrophosphohydrolase MazG-like" evidence="1">
    <location>
        <begin position="27"/>
        <end position="106"/>
    </location>
</feature>
<dbReference type="InterPro" id="IPR004518">
    <property type="entry name" value="MazG-like_dom"/>
</dbReference>
<evidence type="ECO:0000313" key="2">
    <source>
        <dbReference type="EMBL" id="MSS16827.1"/>
    </source>
</evidence>
<reference evidence="2 3" key="1">
    <citation type="submission" date="2019-08" db="EMBL/GenBank/DDBJ databases">
        <title>In-depth cultivation of the pig gut microbiome towards novel bacterial diversity and tailored functional studies.</title>
        <authorList>
            <person name="Wylensek D."/>
            <person name="Hitch T.C.A."/>
            <person name="Clavel T."/>
        </authorList>
    </citation>
    <scope>NUCLEOTIDE SEQUENCE [LARGE SCALE GENOMIC DNA]</scope>
    <source>
        <strain evidence="2 3">Oil-RF-744-WCA-WT-10</strain>
    </source>
</reference>
<dbReference type="AlphaFoldDB" id="A0A6L5XAZ1"/>
<dbReference type="Gene3D" id="1.10.287.1080">
    <property type="entry name" value="MazG-like"/>
    <property type="match status" value="1"/>
</dbReference>
<sequence length="117" mass="12938">MTLNEYQHEALSTAIYDRQYAVIYTALGIAGEAGECADKVKKILRDTHIVRNADTGAIMLDTEQQHALALEIGDVLWYCATLARDIDMTLEEVAELNIAKINSRKQRGKLGGSGDNR</sequence>
<name>A0A6L5XAZ1_9BACT</name>
<dbReference type="Pfam" id="PF03819">
    <property type="entry name" value="MazG"/>
    <property type="match status" value="1"/>
</dbReference>
<dbReference type="EMBL" id="VULT01000004">
    <property type="protein sequence ID" value="MSS16827.1"/>
    <property type="molecule type" value="Genomic_DNA"/>
</dbReference>